<feature type="domain" description="SnoaL-like" evidence="1">
    <location>
        <begin position="21"/>
        <end position="154"/>
    </location>
</feature>
<name>A0A0S4QXL3_9ACTN</name>
<accession>A0A0S4QXL3</accession>
<evidence type="ECO:0000313" key="2">
    <source>
        <dbReference type="EMBL" id="CUU60341.1"/>
    </source>
</evidence>
<dbReference type="InterPro" id="IPR032710">
    <property type="entry name" value="NTF2-like_dom_sf"/>
</dbReference>
<dbReference type="Proteomes" id="UP000198802">
    <property type="component" value="Unassembled WGS sequence"/>
</dbReference>
<dbReference type="AlphaFoldDB" id="A0A0S4QXL3"/>
<reference evidence="3" key="1">
    <citation type="submission" date="2015-11" db="EMBL/GenBank/DDBJ databases">
        <authorList>
            <person name="Varghese N."/>
        </authorList>
    </citation>
    <scope>NUCLEOTIDE SEQUENCE [LARGE SCALE GENOMIC DNA]</scope>
    <source>
        <strain evidence="3">DSM 45899</strain>
    </source>
</reference>
<protein>
    <submittedName>
        <fullName evidence="2">SnoaL-like domain-containing protein</fullName>
    </submittedName>
</protein>
<evidence type="ECO:0000313" key="3">
    <source>
        <dbReference type="Proteomes" id="UP000198802"/>
    </source>
</evidence>
<dbReference type="Gene3D" id="3.10.450.50">
    <property type="match status" value="1"/>
</dbReference>
<organism evidence="2 3">
    <name type="scientific">Parafrankia irregularis</name>
    <dbReference type="NCBI Taxonomy" id="795642"/>
    <lineage>
        <taxon>Bacteria</taxon>
        <taxon>Bacillati</taxon>
        <taxon>Actinomycetota</taxon>
        <taxon>Actinomycetes</taxon>
        <taxon>Frankiales</taxon>
        <taxon>Frankiaceae</taxon>
        <taxon>Parafrankia</taxon>
    </lineage>
</organism>
<dbReference type="SUPFAM" id="SSF54427">
    <property type="entry name" value="NTF2-like"/>
    <property type="match status" value="1"/>
</dbReference>
<dbReference type="Pfam" id="PF13577">
    <property type="entry name" value="SnoaL_4"/>
    <property type="match status" value="1"/>
</dbReference>
<proteinExistence type="predicted"/>
<sequence>MGLTSPTPAPGRFTGRSAGPIADRLALRDLAESYAAAVDARDTDLFVALFTPDGALTVRQGTPEADPYATFAGAERLPAVVRALAARFTTTFHIVGNHRAQISATAGVATAEVYCVAHHLYRETDGTPTDLRMLVRYADHCVRGDDGLWRFAHRAATALWQSTHPVTGSLLDHEVAAVAEPAPSADPG</sequence>
<dbReference type="EMBL" id="FAOZ01000038">
    <property type="protein sequence ID" value="CUU60341.1"/>
    <property type="molecule type" value="Genomic_DNA"/>
</dbReference>
<dbReference type="InterPro" id="IPR037401">
    <property type="entry name" value="SnoaL-like"/>
</dbReference>
<keyword evidence="3" id="KW-1185">Reference proteome</keyword>
<dbReference type="RefSeq" id="WP_242666551.1">
    <property type="nucleotide sequence ID" value="NZ_FAOZ01000038.1"/>
</dbReference>
<dbReference type="CDD" id="cd00531">
    <property type="entry name" value="NTF2_like"/>
    <property type="match status" value="1"/>
</dbReference>
<evidence type="ECO:0000259" key="1">
    <source>
        <dbReference type="Pfam" id="PF13577"/>
    </source>
</evidence>
<gene>
    <name evidence="2" type="ORF">Ga0074812_13856</name>
</gene>